<keyword evidence="2" id="KW-1185">Reference proteome</keyword>
<organism evidence="1 2">
    <name type="scientific">Araneus ventricosus</name>
    <name type="common">Orbweaver spider</name>
    <name type="synonym">Epeira ventricosa</name>
    <dbReference type="NCBI Taxonomy" id="182803"/>
    <lineage>
        <taxon>Eukaryota</taxon>
        <taxon>Metazoa</taxon>
        <taxon>Ecdysozoa</taxon>
        <taxon>Arthropoda</taxon>
        <taxon>Chelicerata</taxon>
        <taxon>Arachnida</taxon>
        <taxon>Araneae</taxon>
        <taxon>Araneomorphae</taxon>
        <taxon>Entelegynae</taxon>
        <taxon>Araneoidea</taxon>
        <taxon>Araneidae</taxon>
        <taxon>Araneus</taxon>
    </lineage>
</organism>
<reference evidence="1 2" key="1">
    <citation type="journal article" date="2019" name="Sci. Rep.">
        <title>Orb-weaving spider Araneus ventricosus genome elucidates the spidroin gene catalogue.</title>
        <authorList>
            <person name="Kono N."/>
            <person name="Nakamura H."/>
            <person name="Ohtoshi R."/>
            <person name="Moran D.A.P."/>
            <person name="Shinohara A."/>
            <person name="Yoshida Y."/>
            <person name="Fujiwara M."/>
            <person name="Mori M."/>
            <person name="Tomita M."/>
            <person name="Arakawa K."/>
        </authorList>
    </citation>
    <scope>NUCLEOTIDE SEQUENCE [LARGE SCALE GENOMIC DNA]</scope>
</reference>
<name>A0A4Y2EW65_ARAVE</name>
<dbReference type="AlphaFoldDB" id="A0A4Y2EW65"/>
<evidence type="ECO:0000313" key="1">
    <source>
        <dbReference type="EMBL" id="GBM32757.1"/>
    </source>
</evidence>
<dbReference type="OrthoDB" id="6472236at2759"/>
<dbReference type="EMBL" id="BGPR01000717">
    <property type="protein sequence ID" value="GBM32757.1"/>
    <property type="molecule type" value="Genomic_DNA"/>
</dbReference>
<evidence type="ECO:0000313" key="2">
    <source>
        <dbReference type="Proteomes" id="UP000499080"/>
    </source>
</evidence>
<proteinExistence type="predicted"/>
<protein>
    <submittedName>
        <fullName evidence="1">Uncharacterized protein</fullName>
    </submittedName>
</protein>
<dbReference type="Proteomes" id="UP000499080">
    <property type="component" value="Unassembled WGS sequence"/>
</dbReference>
<sequence>SFSETRTFVSSGGIIYKCYSHNLHLYQSGSKLDTEEVAFNTVLGYGFRHLELYRIELFSLPGEPQVFLGVHSPFDPISPILDGHAIRSGYSYEIGVQLVSKNLFIFS</sequence>
<gene>
    <name evidence="1" type="ORF">AVEN_83727-2_1</name>
</gene>
<comment type="caution">
    <text evidence="1">The sequence shown here is derived from an EMBL/GenBank/DDBJ whole genome shotgun (WGS) entry which is preliminary data.</text>
</comment>
<feature type="non-terminal residue" evidence="1">
    <location>
        <position position="1"/>
    </location>
</feature>
<accession>A0A4Y2EW65</accession>